<accession>W2TFA8</accession>
<dbReference type="EMBL" id="KI659310">
    <property type="protein sequence ID" value="ETN79861.1"/>
    <property type="molecule type" value="Genomic_DNA"/>
</dbReference>
<keyword evidence="3" id="KW-1185">Reference proteome</keyword>
<name>W2TFA8_NECAM</name>
<reference evidence="3" key="1">
    <citation type="journal article" date="2014" name="Nat. Genet.">
        <title>Genome of the human hookworm Necator americanus.</title>
        <authorList>
            <person name="Tang Y.T."/>
            <person name="Gao X."/>
            <person name="Rosa B.A."/>
            <person name="Abubucker S."/>
            <person name="Hallsworth-Pepin K."/>
            <person name="Martin J."/>
            <person name="Tyagi R."/>
            <person name="Heizer E."/>
            <person name="Zhang X."/>
            <person name="Bhonagiri-Palsikar V."/>
            <person name="Minx P."/>
            <person name="Warren W.C."/>
            <person name="Wang Q."/>
            <person name="Zhan B."/>
            <person name="Hotez P.J."/>
            <person name="Sternberg P.W."/>
            <person name="Dougall A."/>
            <person name="Gaze S.T."/>
            <person name="Mulvenna J."/>
            <person name="Sotillo J."/>
            <person name="Ranganathan S."/>
            <person name="Rabelo E.M."/>
            <person name="Wilson R.K."/>
            <person name="Felgner P.L."/>
            <person name="Bethony J."/>
            <person name="Hawdon J.M."/>
            <person name="Gasser R.B."/>
            <person name="Loukas A."/>
            <person name="Mitreva M."/>
        </authorList>
    </citation>
    <scope>NUCLEOTIDE SEQUENCE [LARGE SCALE GENOMIC DNA]</scope>
</reference>
<dbReference type="Proteomes" id="UP000053676">
    <property type="component" value="Unassembled WGS sequence"/>
</dbReference>
<evidence type="ECO:0000313" key="3">
    <source>
        <dbReference type="Proteomes" id="UP000053676"/>
    </source>
</evidence>
<dbReference type="KEGG" id="nai:NECAME_09561"/>
<feature type="region of interest" description="Disordered" evidence="1">
    <location>
        <begin position="1"/>
        <end position="38"/>
    </location>
</feature>
<sequence>MSAEEMPPNMSNLGKKKNKRDKMAQPVQPDINFRERRTYIIGGRPGGVVSRERASMC</sequence>
<evidence type="ECO:0000256" key="1">
    <source>
        <dbReference type="SAM" id="MobiDB-lite"/>
    </source>
</evidence>
<organism evidence="2 3">
    <name type="scientific">Necator americanus</name>
    <name type="common">Human hookworm</name>
    <dbReference type="NCBI Taxonomy" id="51031"/>
    <lineage>
        <taxon>Eukaryota</taxon>
        <taxon>Metazoa</taxon>
        <taxon>Ecdysozoa</taxon>
        <taxon>Nematoda</taxon>
        <taxon>Chromadorea</taxon>
        <taxon>Rhabditida</taxon>
        <taxon>Rhabditina</taxon>
        <taxon>Rhabditomorpha</taxon>
        <taxon>Strongyloidea</taxon>
        <taxon>Ancylostomatidae</taxon>
        <taxon>Bunostominae</taxon>
        <taxon>Necator</taxon>
    </lineage>
</organism>
<dbReference type="AlphaFoldDB" id="W2TFA8"/>
<evidence type="ECO:0000313" key="2">
    <source>
        <dbReference type="EMBL" id="ETN79861.1"/>
    </source>
</evidence>
<gene>
    <name evidence="2" type="ORF">NECAME_09561</name>
</gene>
<proteinExistence type="predicted"/>
<protein>
    <submittedName>
        <fullName evidence="2">Uncharacterized protein</fullName>
    </submittedName>
</protein>